<dbReference type="Proteomes" id="UP000186997">
    <property type="component" value="Unassembled WGS sequence"/>
</dbReference>
<evidence type="ECO:0008006" key="4">
    <source>
        <dbReference type="Google" id="ProtNLM"/>
    </source>
</evidence>
<feature type="chain" id="PRO_5012458566" description="Argininosuccinate lyase" evidence="1">
    <location>
        <begin position="21"/>
        <end position="57"/>
    </location>
</feature>
<name>A0A1R3X4S0_9RHOB</name>
<evidence type="ECO:0000313" key="2">
    <source>
        <dbReference type="EMBL" id="SIT85654.1"/>
    </source>
</evidence>
<reference evidence="3" key="1">
    <citation type="submission" date="2017-01" db="EMBL/GenBank/DDBJ databases">
        <authorList>
            <person name="Varghese N."/>
            <person name="Submissions S."/>
        </authorList>
    </citation>
    <scope>NUCLEOTIDE SEQUENCE [LARGE SCALE GENOMIC DNA]</scope>
    <source>
        <strain evidence="3">DSM 29591</strain>
    </source>
</reference>
<gene>
    <name evidence="2" type="ORF">SAMN05421665_2111</name>
</gene>
<protein>
    <recommendedName>
        <fullName evidence="4">Argininosuccinate lyase</fullName>
    </recommendedName>
</protein>
<proteinExistence type="predicted"/>
<evidence type="ECO:0000256" key="1">
    <source>
        <dbReference type="SAM" id="SignalP"/>
    </source>
</evidence>
<dbReference type="AlphaFoldDB" id="A0A1R3X4S0"/>
<keyword evidence="1" id="KW-0732">Signal</keyword>
<accession>A0A1R3X4S0</accession>
<dbReference type="STRING" id="287098.SAMN05421665_2111"/>
<feature type="signal peptide" evidence="1">
    <location>
        <begin position="1"/>
        <end position="20"/>
    </location>
</feature>
<keyword evidence="3" id="KW-1185">Reference proteome</keyword>
<evidence type="ECO:0000313" key="3">
    <source>
        <dbReference type="Proteomes" id="UP000186997"/>
    </source>
</evidence>
<dbReference type="RefSeq" id="WP_165689317.1">
    <property type="nucleotide sequence ID" value="NZ_FTPR01000001.1"/>
</dbReference>
<dbReference type="PROSITE" id="PS51257">
    <property type="entry name" value="PROKAR_LIPOPROTEIN"/>
    <property type="match status" value="1"/>
</dbReference>
<sequence length="57" mass="5369">MKRISLILTVAMLAACGADGPPMKPSAAVGLSVGSDGVSTGASVGASNGTFSVGVGF</sequence>
<dbReference type="EMBL" id="FTPR01000001">
    <property type="protein sequence ID" value="SIT85654.1"/>
    <property type="molecule type" value="Genomic_DNA"/>
</dbReference>
<organism evidence="2 3">
    <name type="scientific">Yoonia rosea</name>
    <dbReference type="NCBI Taxonomy" id="287098"/>
    <lineage>
        <taxon>Bacteria</taxon>
        <taxon>Pseudomonadati</taxon>
        <taxon>Pseudomonadota</taxon>
        <taxon>Alphaproteobacteria</taxon>
        <taxon>Rhodobacterales</taxon>
        <taxon>Paracoccaceae</taxon>
        <taxon>Yoonia</taxon>
    </lineage>
</organism>